<dbReference type="Proteomes" id="UP001194468">
    <property type="component" value="Unassembled WGS sequence"/>
</dbReference>
<feature type="signal peptide" evidence="1">
    <location>
        <begin position="1"/>
        <end position="20"/>
    </location>
</feature>
<comment type="caution">
    <text evidence="2">The sequence shown here is derived from an EMBL/GenBank/DDBJ whole genome shotgun (WGS) entry which is preliminary data.</text>
</comment>
<evidence type="ECO:0000256" key="1">
    <source>
        <dbReference type="SAM" id="SignalP"/>
    </source>
</evidence>
<gene>
    <name evidence="2" type="ORF">L210DRAFT_3677185</name>
</gene>
<reference evidence="2" key="2">
    <citation type="journal article" date="2020" name="Nat. Commun.">
        <title>Large-scale genome sequencing of mycorrhizal fungi provides insights into the early evolution of symbiotic traits.</title>
        <authorList>
            <person name="Miyauchi S."/>
            <person name="Kiss E."/>
            <person name="Kuo A."/>
            <person name="Drula E."/>
            <person name="Kohler A."/>
            <person name="Sanchez-Garcia M."/>
            <person name="Morin E."/>
            <person name="Andreopoulos B."/>
            <person name="Barry K.W."/>
            <person name="Bonito G."/>
            <person name="Buee M."/>
            <person name="Carver A."/>
            <person name="Chen C."/>
            <person name="Cichocki N."/>
            <person name="Clum A."/>
            <person name="Culley D."/>
            <person name="Crous P.W."/>
            <person name="Fauchery L."/>
            <person name="Girlanda M."/>
            <person name="Hayes R.D."/>
            <person name="Keri Z."/>
            <person name="LaButti K."/>
            <person name="Lipzen A."/>
            <person name="Lombard V."/>
            <person name="Magnuson J."/>
            <person name="Maillard F."/>
            <person name="Murat C."/>
            <person name="Nolan M."/>
            <person name="Ohm R.A."/>
            <person name="Pangilinan J."/>
            <person name="Pereira M.F."/>
            <person name="Perotto S."/>
            <person name="Peter M."/>
            <person name="Pfister S."/>
            <person name="Riley R."/>
            <person name="Sitrit Y."/>
            <person name="Stielow J.B."/>
            <person name="Szollosi G."/>
            <person name="Zifcakova L."/>
            <person name="Stursova M."/>
            <person name="Spatafora J.W."/>
            <person name="Tedersoo L."/>
            <person name="Vaario L.M."/>
            <person name="Yamada A."/>
            <person name="Yan M."/>
            <person name="Wang P."/>
            <person name="Xu J."/>
            <person name="Bruns T."/>
            <person name="Baldrian P."/>
            <person name="Vilgalys R."/>
            <person name="Dunand C."/>
            <person name="Henrissat B."/>
            <person name="Grigoriev I.V."/>
            <person name="Hibbett D."/>
            <person name="Nagy L.G."/>
            <person name="Martin F.M."/>
        </authorList>
    </citation>
    <scope>NUCLEOTIDE SEQUENCE</scope>
    <source>
        <strain evidence="2">BED1</strain>
    </source>
</reference>
<keyword evidence="3" id="KW-1185">Reference proteome</keyword>
<evidence type="ECO:0000313" key="2">
    <source>
        <dbReference type="EMBL" id="KAF8438616.1"/>
    </source>
</evidence>
<feature type="chain" id="PRO_5042168965" evidence="1">
    <location>
        <begin position="21"/>
        <end position="55"/>
    </location>
</feature>
<protein>
    <submittedName>
        <fullName evidence="2">Uncharacterized protein</fullName>
    </submittedName>
</protein>
<dbReference type="AlphaFoldDB" id="A0AAD4BSP7"/>
<organism evidence="2 3">
    <name type="scientific">Boletus edulis BED1</name>
    <dbReference type="NCBI Taxonomy" id="1328754"/>
    <lineage>
        <taxon>Eukaryota</taxon>
        <taxon>Fungi</taxon>
        <taxon>Dikarya</taxon>
        <taxon>Basidiomycota</taxon>
        <taxon>Agaricomycotina</taxon>
        <taxon>Agaricomycetes</taxon>
        <taxon>Agaricomycetidae</taxon>
        <taxon>Boletales</taxon>
        <taxon>Boletineae</taxon>
        <taxon>Boletaceae</taxon>
        <taxon>Boletoideae</taxon>
        <taxon>Boletus</taxon>
    </lineage>
</organism>
<sequence length="55" mass="6475">MKVLLFTLIRAFEFELAVLASEIVQKVEVVQRHVLRSDPENKIQLPLLIKPYKRN</sequence>
<dbReference type="EMBL" id="WHUW01000016">
    <property type="protein sequence ID" value="KAF8438616.1"/>
    <property type="molecule type" value="Genomic_DNA"/>
</dbReference>
<keyword evidence="1" id="KW-0732">Signal</keyword>
<accession>A0AAD4BSP7</accession>
<proteinExistence type="predicted"/>
<evidence type="ECO:0000313" key="3">
    <source>
        <dbReference type="Proteomes" id="UP001194468"/>
    </source>
</evidence>
<name>A0AAD4BSP7_BOLED</name>
<reference evidence="2" key="1">
    <citation type="submission" date="2019-10" db="EMBL/GenBank/DDBJ databases">
        <authorList>
            <consortium name="DOE Joint Genome Institute"/>
            <person name="Kuo A."/>
            <person name="Miyauchi S."/>
            <person name="Kiss E."/>
            <person name="Drula E."/>
            <person name="Kohler A."/>
            <person name="Sanchez-Garcia M."/>
            <person name="Andreopoulos B."/>
            <person name="Barry K.W."/>
            <person name="Bonito G."/>
            <person name="Buee M."/>
            <person name="Carver A."/>
            <person name="Chen C."/>
            <person name="Cichocki N."/>
            <person name="Clum A."/>
            <person name="Culley D."/>
            <person name="Crous P.W."/>
            <person name="Fauchery L."/>
            <person name="Girlanda M."/>
            <person name="Hayes R."/>
            <person name="Keri Z."/>
            <person name="LaButti K."/>
            <person name="Lipzen A."/>
            <person name="Lombard V."/>
            <person name="Magnuson J."/>
            <person name="Maillard F."/>
            <person name="Morin E."/>
            <person name="Murat C."/>
            <person name="Nolan M."/>
            <person name="Ohm R."/>
            <person name="Pangilinan J."/>
            <person name="Pereira M."/>
            <person name="Perotto S."/>
            <person name="Peter M."/>
            <person name="Riley R."/>
            <person name="Sitrit Y."/>
            <person name="Stielow B."/>
            <person name="Szollosi G."/>
            <person name="Zifcakova L."/>
            <person name="Stursova M."/>
            <person name="Spatafora J.W."/>
            <person name="Tedersoo L."/>
            <person name="Vaario L.-M."/>
            <person name="Yamada A."/>
            <person name="Yan M."/>
            <person name="Wang P."/>
            <person name="Xu J."/>
            <person name="Bruns T."/>
            <person name="Baldrian P."/>
            <person name="Vilgalys R."/>
            <person name="Henrissat B."/>
            <person name="Grigoriev I.V."/>
            <person name="Hibbett D."/>
            <person name="Nagy L.G."/>
            <person name="Martin F.M."/>
        </authorList>
    </citation>
    <scope>NUCLEOTIDE SEQUENCE</scope>
    <source>
        <strain evidence="2">BED1</strain>
    </source>
</reference>